<name>A0AAU9VKF5_9CNID</name>
<dbReference type="AlphaFoldDB" id="A0AAU9VKF5"/>
<reference evidence="2 3" key="1">
    <citation type="submission" date="2022-05" db="EMBL/GenBank/DDBJ databases">
        <authorList>
            <consortium name="Genoscope - CEA"/>
            <person name="William W."/>
        </authorList>
    </citation>
    <scope>NUCLEOTIDE SEQUENCE [LARGE SCALE GENOMIC DNA]</scope>
</reference>
<protein>
    <recommendedName>
        <fullName evidence="4">Secreted protein</fullName>
    </recommendedName>
</protein>
<keyword evidence="3" id="KW-1185">Reference proteome</keyword>
<feature type="chain" id="PRO_5043908555" description="Secreted protein" evidence="1">
    <location>
        <begin position="20"/>
        <end position="70"/>
    </location>
</feature>
<feature type="signal peptide" evidence="1">
    <location>
        <begin position="1"/>
        <end position="19"/>
    </location>
</feature>
<dbReference type="Proteomes" id="UP001159428">
    <property type="component" value="Unassembled WGS sequence"/>
</dbReference>
<proteinExistence type="predicted"/>
<sequence length="70" mass="7181">MDGMLTVVVIVTGLKVSLGSGMTTATSAIQTESENEAILDGPELDVDAPNAETEPVAESKISLEVAYEAA</sequence>
<evidence type="ECO:0008006" key="4">
    <source>
        <dbReference type="Google" id="ProtNLM"/>
    </source>
</evidence>
<evidence type="ECO:0000256" key="1">
    <source>
        <dbReference type="SAM" id="SignalP"/>
    </source>
</evidence>
<evidence type="ECO:0000313" key="3">
    <source>
        <dbReference type="Proteomes" id="UP001159428"/>
    </source>
</evidence>
<gene>
    <name evidence="2" type="ORF">PMEA_00000275</name>
</gene>
<dbReference type="EMBL" id="CALNXJ010000001">
    <property type="protein sequence ID" value="CAH3031561.1"/>
    <property type="molecule type" value="Genomic_DNA"/>
</dbReference>
<organism evidence="2 3">
    <name type="scientific">Pocillopora meandrina</name>
    <dbReference type="NCBI Taxonomy" id="46732"/>
    <lineage>
        <taxon>Eukaryota</taxon>
        <taxon>Metazoa</taxon>
        <taxon>Cnidaria</taxon>
        <taxon>Anthozoa</taxon>
        <taxon>Hexacorallia</taxon>
        <taxon>Scleractinia</taxon>
        <taxon>Astrocoeniina</taxon>
        <taxon>Pocilloporidae</taxon>
        <taxon>Pocillopora</taxon>
    </lineage>
</organism>
<evidence type="ECO:0000313" key="2">
    <source>
        <dbReference type="EMBL" id="CAH3031561.1"/>
    </source>
</evidence>
<keyword evidence="1" id="KW-0732">Signal</keyword>
<comment type="caution">
    <text evidence="2">The sequence shown here is derived from an EMBL/GenBank/DDBJ whole genome shotgun (WGS) entry which is preliminary data.</text>
</comment>
<accession>A0AAU9VKF5</accession>